<feature type="transmembrane region" description="Helical" evidence="1">
    <location>
        <begin position="164"/>
        <end position="185"/>
    </location>
</feature>
<keyword evidence="1" id="KW-0472">Membrane</keyword>
<dbReference type="EMBL" id="PVEM01000022">
    <property type="protein sequence ID" value="PTD02392.1"/>
    <property type="molecule type" value="Genomic_DNA"/>
</dbReference>
<sequence length="459" mass="50594">NVWPFFFCQKFPNIRFGIVQNLERILACCTKDPCADSSGMCLLENVRPASFEADQYASLPAQYCLTSSLANWYTCAFTNPPFIGCCNMNACGSGCSSPGIGGLSQIPINRRDFLNPYGLDAIERSGSSNSDSAQTVKHSDSEQLVSVCKPRNLEQRKATASIGWVWNIVLTLIPWCFIALAVAVVDLDGQTESSYGQNILELTRLGPSLYPILFAAIAGRFYKNLARWSLEQPGGIRLAVLEQVFGSQSFITAFERVFVVHTHVFLSVLILSTWVLSPLGGQSSSRILSFANGTEVSDGTVSYLNPAYQVSSYINRQSFMNTRGSVAALYSSSLLASFERKRSPRDMWELLKIPQLKPDKKAGETYLVDQEALENGTDYYTSLLGIKVRGLDFSNGLTRYNFTVQTSYINLQCSLANDSIDISDVNFNNAASSSIADQRSFWGCRRHQESASLDGMEGS</sequence>
<keyword evidence="1" id="KW-1133">Transmembrane helix</keyword>
<organism evidence="2 3">
    <name type="scientific">Fusarium culmorum</name>
    <dbReference type="NCBI Taxonomy" id="5516"/>
    <lineage>
        <taxon>Eukaryota</taxon>
        <taxon>Fungi</taxon>
        <taxon>Dikarya</taxon>
        <taxon>Ascomycota</taxon>
        <taxon>Pezizomycotina</taxon>
        <taxon>Sordariomycetes</taxon>
        <taxon>Hypocreomycetidae</taxon>
        <taxon>Hypocreales</taxon>
        <taxon>Nectriaceae</taxon>
        <taxon>Fusarium</taxon>
    </lineage>
</organism>
<dbReference type="AlphaFoldDB" id="A0A2T4GFP5"/>
<feature type="transmembrane region" description="Helical" evidence="1">
    <location>
        <begin position="257"/>
        <end position="276"/>
    </location>
</feature>
<evidence type="ECO:0000313" key="2">
    <source>
        <dbReference type="EMBL" id="PTD02392.1"/>
    </source>
</evidence>
<name>A0A2T4GFP5_FUSCU</name>
<gene>
    <name evidence="2" type="ORF">FCULG_00011913</name>
</gene>
<keyword evidence="3" id="KW-1185">Reference proteome</keyword>
<dbReference type="OrthoDB" id="3692311at2759"/>
<accession>A0A2T4GFP5</accession>
<feature type="non-terminal residue" evidence="2">
    <location>
        <position position="1"/>
    </location>
</feature>
<dbReference type="Proteomes" id="UP000241587">
    <property type="component" value="Unassembled WGS sequence"/>
</dbReference>
<dbReference type="OMA" id="YMSANNS"/>
<keyword evidence="1" id="KW-0812">Transmembrane</keyword>
<feature type="transmembrane region" description="Helical" evidence="1">
    <location>
        <begin position="205"/>
        <end position="222"/>
    </location>
</feature>
<feature type="non-terminal residue" evidence="2">
    <location>
        <position position="459"/>
    </location>
</feature>
<evidence type="ECO:0000313" key="3">
    <source>
        <dbReference type="Proteomes" id="UP000241587"/>
    </source>
</evidence>
<reference evidence="2 3" key="1">
    <citation type="submission" date="2018-02" db="EMBL/GenBank/DDBJ databases">
        <title>Fusarium culmorum secondary metabolites in fungal-bacterial-plant interactions.</title>
        <authorList>
            <person name="Schmidt R."/>
        </authorList>
    </citation>
    <scope>NUCLEOTIDE SEQUENCE [LARGE SCALE GENOMIC DNA]</scope>
    <source>
        <strain evidence="2 3">PV</strain>
    </source>
</reference>
<proteinExistence type="predicted"/>
<protein>
    <submittedName>
        <fullName evidence="2">Uncharacterized protein</fullName>
    </submittedName>
</protein>
<comment type="caution">
    <text evidence="2">The sequence shown here is derived from an EMBL/GenBank/DDBJ whole genome shotgun (WGS) entry which is preliminary data.</text>
</comment>
<evidence type="ECO:0000256" key="1">
    <source>
        <dbReference type="SAM" id="Phobius"/>
    </source>
</evidence>